<dbReference type="PANTHER" id="PTHR40469">
    <property type="entry name" value="SECRETED GLYCOSYL HYDROLASE"/>
    <property type="match status" value="1"/>
</dbReference>
<proteinExistence type="predicted"/>
<dbReference type="InterPro" id="IPR005084">
    <property type="entry name" value="CBM6"/>
</dbReference>
<dbReference type="InterPro" id="IPR000601">
    <property type="entry name" value="PKD_dom"/>
</dbReference>
<evidence type="ECO:0000256" key="2">
    <source>
        <dbReference type="SAM" id="SignalP"/>
    </source>
</evidence>
<dbReference type="PROSITE" id="PS50231">
    <property type="entry name" value="RICIN_B_LECTIN"/>
    <property type="match status" value="1"/>
</dbReference>
<evidence type="ECO:0000256" key="1">
    <source>
        <dbReference type="ARBA" id="ARBA00022729"/>
    </source>
</evidence>
<feature type="signal peptide" evidence="2">
    <location>
        <begin position="1"/>
        <end position="21"/>
    </location>
</feature>
<dbReference type="CDD" id="cd23451">
    <property type="entry name" value="beta-trefoil_Ricin_laminarinase"/>
    <property type="match status" value="1"/>
</dbReference>
<evidence type="ECO:0000313" key="6">
    <source>
        <dbReference type="Proteomes" id="UP000680865"/>
    </source>
</evidence>
<dbReference type="CDD" id="cd04084">
    <property type="entry name" value="CBM6_xylanase-like"/>
    <property type="match status" value="1"/>
</dbReference>
<dbReference type="Gene3D" id="2.60.120.560">
    <property type="entry name" value="Exo-inulinase, domain 1"/>
    <property type="match status" value="1"/>
</dbReference>
<dbReference type="SUPFAM" id="SSF49299">
    <property type="entry name" value="PKD domain"/>
    <property type="match status" value="1"/>
</dbReference>
<dbReference type="GO" id="GO:0030246">
    <property type="term" value="F:carbohydrate binding"/>
    <property type="evidence" value="ECO:0007669"/>
    <property type="project" value="InterPro"/>
</dbReference>
<dbReference type="Pfam" id="PF00652">
    <property type="entry name" value="Ricin_B_lectin"/>
    <property type="match status" value="1"/>
</dbReference>
<evidence type="ECO:0000313" key="5">
    <source>
        <dbReference type="EMBL" id="GIM78651.1"/>
    </source>
</evidence>
<dbReference type="Pfam" id="PF06283">
    <property type="entry name" value="ThuA"/>
    <property type="match status" value="1"/>
</dbReference>
<gene>
    <name evidence="5" type="ORF">Aco04nite_61500</name>
</gene>
<organism evidence="5 6">
    <name type="scientific">Winogradskya consettensis</name>
    <dbReference type="NCBI Taxonomy" id="113560"/>
    <lineage>
        <taxon>Bacteria</taxon>
        <taxon>Bacillati</taxon>
        <taxon>Actinomycetota</taxon>
        <taxon>Actinomycetes</taxon>
        <taxon>Micromonosporales</taxon>
        <taxon>Micromonosporaceae</taxon>
        <taxon>Winogradskya</taxon>
    </lineage>
</organism>
<dbReference type="InterPro" id="IPR029062">
    <property type="entry name" value="Class_I_gatase-like"/>
</dbReference>
<dbReference type="CDD" id="cd00146">
    <property type="entry name" value="PKD"/>
    <property type="match status" value="1"/>
</dbReference>
<keyword evidence="6" id="KW-1185">Reference proteome</keyword>
<dbReference type="InterPro" id="IPR022409">
    <property type="entry name" value="PKD/Chitinase_dom"/>
</dbReference>
<dbReference type="Gene3D" id="2.80.10.50">
    <property type="match status" value="1"/>
</dbReference>
<feature type="domain" description="PKD" evidence="3">
    <location>
        <begin position="484"/>
        <end position="565"/>
    </location>
</feature>
<dbReference type="InterPro" id="IPR035992">
    <property type="entry name" value="Ricin_B-like_lectins"/>
</dbReference>
<evidence type="ECO:0000259" key="3">
    <source>
        <dbReference type="PROSITE" id="PS50093"/>
    </source>
</evidence>
<dbReference type="InterPro" id="IPR010496">
    <property type="entry name" value="AL/BT2_dom"/>
</dbReference>
<dbReference type="GO" id="GO:0016787">
    <property type="term" value="F:hydrolase activity"/>
    <property type="evidence" value="ECO:0007669"/>
    <property type="project" value="UniProtKB-KW"/>
</dbReference>
<protein>
    <submittedName>
        <fullName evidence="5">Glycosyl hydrolase</fullName>
    </submittedName>
</protein>
<dbReference type="SUPFAM" id="SSF52317">
    <property type="entry name" value="Class I glutamine amidotransferase-like"/>
    <property type="match status" value="1"/>
</dbReference>
<dbReference type="InterPro" id="IPR000772">
    <property type="entry name" value="Ricin_B_lectin"/>
</dbReference>
<sequence>MLSFPAAALLTAALLVVPHHAPDADPADYQQVTLARGVDEVGEPMAIAVLPDRSVLHTARNGALRRTDANGTTTLVATIPVYQHDEEGLQGVGVDPGFATNRQIYLYYAPPLTTPGGDAPATGSDWSAWQGVNRLSRYALNPDFTLDAASKVDVLDVPADRGLCCHVGGDIDFDAAGNLYLSTGDDSNPFDSAGYAPIDERADRNPAYDAQRSAGNTNDLRGKVLRIKVGADGSYTIPDGNLFAEGTAKTRPEIYAMGFRNPFRMSVDKATGVVYLGDYGPDAGATDPARGPGGQVEFNRITSAGNYGWPYCTGANTNSETYNEWDFATGTSGAKYDCAGGPANNSFRNTGLATLPAARPAWIKYGGDSGTPPEFGGGSESPMGGPVYHFDPALDSPTKFPQSFDGHFFAAEFGRGWIKPIDVAADGSPGEISAFPWVGKQVMDMAFGPEGSLYVLDYGTGYFNGDANSALYRFDYLAGSNRAPTAAAAANVTNGQAPLTVAFSSAGSSDPEGSPLTYSWDFGDGTTSTEANPAKTYTAEGTHTAALTVTDAEGLTGTSSVTITVGNTAPTVTVNAPANGALFSYGDTVPFDITITDPEDDAVDCTKVTMTYVLGHDSHGHQITSQNGCTGEITIPVDGEHDSAANIFAIFDAQYTDSGGLTTHTQHTLQPRHRQAEHYKAASGVDPISKTQAEGGRTVGNVDNGDWISFEPYRLDTATSFTARVSSGRAGGTLQFRTGSPTGAIIGSVTVPVTGSWETFIDVTGAISGAPASTGPLYLTFAGGSGALFDVDSFTLNSASPASSGVLVFSKTAGFRHDSIAAGVQAIKELGFEVTATEDAAAFTTANLANYDAVVFLNTTGDVLNAEQQTAFESYVRGGGGYVGVHAAADTEYDWPFYGDLVGAWFDSHPAIQPADVVVEDRAHAATAHLPQRWNRTDEWYNYRTNPRSTAHVLASLDEGTYTGGGMGADHPHAWCKTLGDGRSFYTGGGHTIESYADPAFRTHLLGGIRYAAGQTNADCRPETGYTALYNGTTTGWSQAGPGGFTNTDATLSSTGGLGLYWYETKEFTDYSLKLDWKLAGDDNSGVFVGFPASDDPWSAVNNGYEVQIDATDADDRTTGSVYTFKAADLAARDAALNPPGEWNTYELRVEGEHLQVFLNGAKINDFTNTDPARSLAGHIGLQNHGDGDNASFRNVRIKELGGGVPPAAGTGPLAGLAGKCLDVAGGATADGTKIQLYTCNGSAAQQWTFTPGSTIKALGKCLDVAGGATANGTKVQLHTCNGTAAQNWTAATDGSIRNPQSGRCLDVSENNPANGQQIHIWDCLGAANQRWEQRI</sequence>
<name>A0A919SWA2_9ACTN</name>
<dbReference type="SUPFAM" id="SSF50952">
    <property type="entry name" value="Soluble quinoprotein glucose dehydrogenase"/>
    <property type="match status" value="1"/>
</dbReference>
<dbReference type="RefSeq" id="WP_213000690.1">
    <property type="nucleotide sequence ID" value="NZ_BAAATW010000001.1"/>
</dbReference>
<dbReference type="InterPro" id="IPR006584">
    <property type="entry name" value="Cellulose-bd_IV"/>
</dbReference>
<dbReference type="Gene3D" id="2.120.10.30">
    <property type="entry name" value="TolB, C-terminal domain"/>
    <property type="match status" value="1"/>
</dbReference>
<feature type="chain" id="PRO_5038690081" evidence="2">
    <location>
        <begin position="22"/>
        <end position="1336"/>
    </location>
</feature>
<dbReference type="Pfam" id="PF06439">
    <property type="entry name" value="3keto-disac_hyd"/>
    <property type="match status" value="1"/>
</dbReference>
<dbReference type="Pfam" id="PF07995">
    <property type="entry name" value="GSDH"/>
    <property type="match status" value="1"/>
</dbReference>
<accession>A0A919SWA2</accession>
<dbReference type="SMART" id="SM00089">
    <property type="entry name" value="PKD"/>
    <property type="match status" value="1"/>
</dbReference>
<dbReference type="GO" id="GO:0005975">
    <property type="term" value="P:carbohydrate metabolic process"/>
    <property type="evidence" value="ECO:0007669"/>
    <property type="project" value="UniProtKB-ARBA"/>
</dbReference>
<dbReference type="SMART" id="SM00458">
    <property type="entry name" value="RICIN"/>
    <property type="match status" value="1"/>
</dbReference>
<dbReference type="InterPro" id="IPR008979">
    <property type="entry name" value="Galactose-bd-like_sf"/>
</dbReference>
<dbReference type="SUPFAM" id="SSF50370">
    <property type="entry name" value="Ricin B-like lectins"/>
    <property type="match status" value="1"/>
</dbReference>
<dbReference type="InterPro" id="IPR013783">
    <property type="entry name" value="Ig-like_fold"/>
</dbReference>
<dbReference type="Gene3D" id="2.60.40.10">
    <property type="entry name" value="Immunoglobulins"/>
    <property type="match status" value="1"/>
</dbReference>
<dbReference type="Proteomes" id="UP000680865">
    <property type="component" value="Unassembled WGS sequence"/>
</dbReference>
<dbReference type="InterPro" id="IPR011042">
    <property type="entry name" value="6-blade_b-propeller_TolB-like"/>
</dbReference>
<dbReference type="PANTHER" id="PTHR40469:SF2">
    <property type="entry name" value="GALACTOSE-BINDING DOMAIN-LIKE SUPERFAMILY PROTEIN"/>
    <property type="match status" value="1"/>
</dbReference>
<reference evidence="5" key="1">
    <citation type="submission" date="2021-03" db="EMBL/GenBank/DDBJ databases">
        <title>Whole genome shotgun sequence of Actinoplanes consettensis NBRC 14913.</title>
        <authorList>
            <person name="Komaki H."/>
            <person name="Tamura T."/>
        </authorList>
    </citation>
    <scope>NUCLEOTIDE SEQUENCE</scope>
    <source>
        <strain evidence="5">NBRC 14913</strain>
    </source>
</reference>
<keyword evidence="1 2" id="KW-0732">Signal</keyword>
<dbReference type="InterPro" id="IPR029010">
    <property type="entry name" value="ThuA-like"/>
</dbReference>
<dbReference type="Gene3D" id="3.40.50.880">
    <property type="match status" value="1"/>
</dbReference>
<dbReference type="Pfam" id="PF18911">
    <property type="entry name" value="PKD_4"/>
    <property type="match status" value="1"/>
</dbReference>
<comment type="caution">
    <text evidence="5">The sequence shown here is derived from an EMBL/GenBank/DDBJ whole genome shotgun (WGS) entry which is preliminary data.</text>
</comment>
<dbReference type="SUPFAM" id="SSF49785">
    <property type="entry name" value="Galactose-binding domain-like"/>
    <property type="match status" value="1"/>
</dbReference>
<dbReference type="Gene3D" id="2.60.120.260">
    <property type="entry name" value="Galactose-binding domain-like"/>
    <property type="match status" value="1"/>
</dbReference>
<dbReference type="SMART" id="SM00606">
    <property type="entry name" value="CBD_IV"/>
    <property type="match status" value="1"/>
</dbReference>
<dbReference type="InterPro" id="IPR011041">
    <property type="entry name" value="Quinoprot_gluc/sorb_DH_b-prop"/>
</dbReference>
<dbReference type="InterPro" id="IPR012938">
    <property type="entry name" value="Glc/Sorbosone_DH"/>
</dbReference>
<dbReference type="PROSITE" id="PS51175">
    <property type="entry name" value="CBM6"/>
    <property type="match status" value="1"/>
</dbReference>
<dbReference type="Pfam" id="PF03422">
    <property type="entry name" value="CBM_6"/>
    <property type="match status" value="1"/>
</dbReference>
<keyword evidence="5" id="KW-0378">Hydrolase</keyword>
<dbReference type="InterPro" id="IPR035986">
    <property type="entry name" value="PKD_dom_sf"/>
</dbReference>
<feature type="domain" description="CBM6" evidence="4">
    <location>
        <begin position="672"/>
        <end position="797"/>
    </location>
</feature>
<dbReference type="EMBL" id="BOQP01000035">
    <property type="protein sequence ID" value="GIM78651.1"/>
    <property type="molecule type" value="Genomic_DNA"/>
</dbReference>
<dbReference type="PROSITE" id="PS50093">
    <property type="entry name" value="PKD"/>
    <property type="match status" value="1"/>
</dbReference>
<evidence type="ECO:0000259" key="4">
    <source>
        <dbReference type="PROSITE" id="PS51175"/>
    </source>
</evidence>